<dbReference type="Proteomes" id="UP001206128">
    <property type="component" value="Unassembled WGS sequence"/>
</dbReference>
<comment type="caution">
    <text evidence="1">The sequence shown here is derived from an EMBL/GenBank/DDBJ whole genome shotgun (WGS) entry which is preliminary data.</text>
</comment>
<accession>A0AAE3GBH9</accession>
<name>A0AAE3GBH9_9PSEU</name>
<dbReference type="RefSeq" id="WP_253768829.1">
    <property type="nucleotide sequence ID" value="NZ_JAMTCK010000003.1"/>
</dbReference>
<sequence length="104" mass="11255">MATTFYQIQYWTWTLAPGQAVWLSYGPSDRYRTGTVLVTCSPDTASTGTAQVTQTISVPETFNTVVPTVSGDLVFKNAYTGFNVTNRGGNTIKYFSVAISVIGP</sequence>
<dbReference type="AlphaFoldDB" id="A0AAE3GBH9"/>
<evidence type="ECO:0000313" key="2">
    <source>
        <dbReference type="Proteomes" id="UP001206128"/>
    </source>
</evidence>
<organism evidence="1 2">
    <name type="scientific">Goodfellowiella coeruleoviolacea</name>
    <dbReference type="NCBI Taxonomy" id="334858"/>
    <lineage>
        <taxon>Bacteria</taxon>
        <taxon>Bacillati</taxon>
        <taxon>Actinomycetota</taxon>
        <taxon>Actinomycetes</taxon>
        <taxon>Pseudonocardiales</taxon>
        <taxon>Pseudonocardiaceae</taxon>
        <taxon>Goodfellowiella</taxon>
    </lineage>
</organism>
<evidence type="ECO:0000313" key="1">
    <source>
        <dbReference type="EMBL" id="MCP2164763.1"/>
    </source>
</evidence>
<protein>
    <submittedName>
        <fullName evidence="1">Uncharacterized protein</fullName>
    </submittedName>
</protein>
<reference evidence="1" key="1">
    <citation type="submission" date="2022-06" db="EMBL/GenBank/DDBJ databases">
        <title>Genomic Encyclopedia of Archaeal and Bacterial Type Strains, Phase II (KMG-II): from individual species to whole genera.</title>
        <authorList>
            <person name="Goeker M."/>
        </authorList>
    </citation>
    <scope>NUCLEOTIDE SEQUENCE</scope>
    <source>
        <strain evidence="1">DSM 43935</strain>
    </source>
</reference>
<gene>
    <name evidence="1" type="ORF">LX83_001603</name>
</gene>
<proteinExistence type="predicted"/>
<keyword evidence="2" id="KW-1185">Reference proteome</keyword>
<dbReference type="EMBL" id="JAMTCK010000003">
    <property type="protein sequence ID" value="MCP2164763.1"/>
    <property type="molecule type" value="Genomic_DNA"/>
</dbReference>